<dbReference type="PROSITE" id="PS00138">
    <property type="entry name" value="SUBTILASE_SER"/>
    <property type="match status" value="1"/>
</dbReference>
<accession>A0AAV9H3X1</accession>
<evidence type="ECO:0000313" key="15">
    <source>
        <dbReference type="EMBL" id="KAK4455418.1"/>
    </source>
</evidence>
<evidence type="ECO:0000256" key="1">
    <source>
        <dbReference type="ARBA" id="ARBA00001910"/>
    </source>
</evidence>
<evidence type="ECO:0000256" key="7">
    <source>
        <dbReference type="ARBA" id="ARBA00022723"/>
    </source>
</evidence>
<dbReference type="AlphaFoldDB" id="A0AAV9H3X1"/>
<dbReference type="SUPFAM" id="SSF52743">
    <property type="entry name" value="Subtilisin-like"/>
    <property type="match status" value="1"/>
</dbReference>
<comment type="function">
    <text evidence="3">Secreted tripeptidyl-peptidase which degrades proteins at acidic pHs and is involved in virulence.</text>
</comment>
<dbReference type="SMART" id="SM00944">
    <property type="entry name" value="Pro-kuma_activ"/>
    <property type="match status" value="1"/>
</dbReference>
<gene>
    <name evidence="15" type="ORF">QBC34DRAFT_460349</name>
</gene>
<dbReference type="Gene3D" id="3.40.50.200">
    <property type="entry name" value="Peptidase S8/S53 domain"/>
    <property type="match status" value="1"/>
</dbReference>
<feature type="domain" description="Peptidase S53" evidence="14">
    <location>
        <begin position="205"/>
        <end position="633"/>
    </location>
</feature>
<dbReference type="Proteomes" id="UP001321760">
    <property type="component" value="Unassembled WGS sequence"/>
</dbReference>
<feature type="active site" description="Charge relay system" evidence="12">
    <location>
        <position position="285"/>
    </location>
</feature>
<dbReference type="Pfam" id="PF09286">
    <property type="entry name" value="Pro-kuma_activ"/>
    <property type="match status" value="1"/>
</dbReference>
<dbReference type="InterPro" id="IPR023828">
    <property type="entry name" value="Peptidase_S8_Ser-AS"/>
</dbReference>
<dbReference type="EC" id="3.4.14.10" evidence="5"/>
<feature type="active site" description="Charge relay system" evidence="12">
    <location>
        <position position="289"/>
    </location>
</feature>
<keyword evidence="8 12" id="KW-0378">Hydrolase</keyword>
<protein>
    <recommendedName>
        <fullName evidence="5">tripeptidyl-peptidase II</fullName>
        <ecNumber evidence="5">3.4.14.10</ecNumber>
    </recommendedName>
</protein>
<keyword evidence="7" id="KW-0479">Metal-binding</keyword>
<organism evidence="15 16">
    <name type="scientific">Podospora aff. communis PSN243</name>
    <dbReference type="NCBI Taxonomy" id="3040156"/>
    <lineage>
        <taxon>Eukaryota</taxon>
        <taxon>Fungi</taxon>
        <taxon>Dikarya</taxon>
        <taxon>Ascomycota</taxon>
        <taxon>Pezizomycotina</taxon>
        <taxon>Sordariomycetes</taxon>
        <taxon>Sordariomycetidae</taxon>
        <taxon>Sordariales</taxon>
        <taxon>Podosporaceae</taxon>
        <taxon>Podospora</taxon>
    </lineage>
</organism>
<comment type="catalytic activity">
    <reaction evidence="1">
        <text>Release of an N-terminal tripeptide from a polypeptide.</text>
        <dbReference type="EC" id="3.4.14.10"/>
    </reaction>
</comment>
<dbReference type="GO" id="GO:0046872">
    <property type="term" value="F:metal ion binding"/>
    <property type="evidence" value="ECO:0007669"/>
    <property type="project" value="UniProtKB-KW"/>
</dbReference>
<feature type="signal peptide" evidence="13">
    <location>
        <begin position="1"/>
        <end position="19"/>
    </location>
</feature>
<dbReference type="SUPFAM" id="SSF54897">
    <property type="entry name" value="Protease propeptides/inhibitors"/>
    <property type="match status" value="1"/>
</dbReference>
<keyword evidence="13" id="KW-0732">Signal</keyword>
<dbReference type="CDD" id="cd04056">
    <property type="entry name" value="Peptidases_S53"/>
    <property type="match status" value="1"/>
</dbReference>
<dbReference type="GO" id="GO:0005576">
    <property type="term" value="C:extracellular region"/>
    <property type="evidence" value="ECO:0007669"/>
    <property type="project" value="UniProtKB-SubCell"/>
</dbReference>
<evidence type="ECO:0000313" key="16">
    <source>
        <dbReference type="Proteomes" id="UP001321760"/>
    </source>
</evidence>
<feature type="active site" description="Charge relay system" evidence="12">
    <location>
        <position position="547"/>
    </location>
</feature>
<evidence type="ECO:0000256" key="10">
    <source>
        <dbReference type="ARBA" id="ARBA00022837"/>
    </source>
</evidence>
<evidence type="ECO:0000256" key="2">
    <source>
        <dbReference type="ARBA" id="ARBA00001913"/>
    </source>
</evidence>
<evidence type="ECO:0000256" key="11">
    <source>
        <dbReference type="ARBA" id="ARBA00023145"/>
    </source>
</evidence>
<feature type="chain" id="PRO_5043519015" description="tripeptidyl-peptidase II" evidence="13">
    <location>
        <begin position="20"/>
        <end position="634"/>
    </location>
</feature>
<proteinExistence type="predicted"/>
<keyword evidence="16" id="KW-1185">Reference proteome</keyword>
<sequence length="634" mass="69459">MFPLTHFVLLASVVPTGLGYLMGRTAVPPAISPATQSRQKRAPVNDNQVLHFHVGLGLDETRQDAAIRALLSVSDPDAPTYGRHWTATETAEFFAPPKHQIREVAQWLTGSGVPRKALRLSPDRTRLSFRTTAGVAKRLFDAPLYQHARRDGQLTTGAEGYSVPQHLANHIDCILPTYPRQILTNKTTSHMMARAATLVVDCFRYMSPQCIRELYNVEEAPAHDQPHPSSSLGVFTPSWQTYLPDDMDTFFADFAPHLIGKRPRLMAVNGGYRQTDYKLTPFNLEANLDYQYTMALAHPVPVVDIQVGDYTQIGTLNNMLGAFDSHYCDTALDANFDPIWPNPTSHPSNYNGSDCGRYTPPRVITIQHVGNEAEFSPAYARRQCLEFLKLGLQGVTVLAATGDRGTADQLGSCIDPLTGNYTGRVLFSSTFPASCPWVTSVGGTSFLPTPLSSSPPKYTPGSRNFPPESALNINNRTMSSGGFSRLFPAPWYQSHLTRSYLDSIPPIKPEHIKYFNPQGRGYPDISAHATNYLVSLYGTYRAVHGTSASTPVIAAMVARVNDERLRAGKRTLGFLNPVLYNPRHRAKIVREIEAGAVGGCGQVAAFPARKGWDAVTGLGVVDFGGLRTVGANLA</sequence>
<evidence type="ECO:0000256" key="4">
    <source>
        <dbReference type="ARBA" id="ARBA00004239"/>
    </source>
</evidence>
<evidence type="ECO:0000259" key="14">
    <source>
        <dbReference type="PROSITE" id="PS51695"/>
    </source>
</evidence>
<keyword evidence="11" id="KW-0865">Zymogen</keyword>
<dbReference type="GO" id="GO:0008240">
    <property type="term" value="F:tripeptidyl-peptidase activity"/>
    <property type="evidence" value="ECO:0007669"/>
    <property type="project" value="UniProtKB-EC"/>
</dbReference>
<evidence type="ECO:0000256" key="12">
    <source>
        <dbReference type="PROSITE-ProRule" id="PRU01032"/>
    </source>
</evidence>
<dbReference type="PROSITE" id="PS51695">
    <property type="entry name" value="SEDOLISIN"/>
    <property type="match status" value="1"/>
</dbReference>
<name>A0AAV9H3X1_9PEZI</name>
<dbReference type="InterPro" id="IPR015366">
    <property type="entry name" value="S53_propep"/>
</dbReference>
<evidence type="ECO:0000256" key="3">
    <source>
        <dbReference type="ARBA" id="ARBA00002451"/>
    </source>
</evidence>
<evidence type="ECO:0000256" key="13">
    <source>
        <dbReference type="SAM" id="SignalP"/>
    </source>
</evidence>
<evidence type="ECO:0000256" key="6">
    <source>
        <dbReference type="ARBA" id="ARBA00022670"/>
    </source>
</evidence>
<comment type="subcellular location">
    <subcellularLocation>
        <location evidence="4">Secreted</location>
        <location evidence="4">Extracellular space</location>
    </subcellularLocation>
</comment>
<keyword evidence="9 12" id="KW-0720">Serine protease</keyword>
<evidence type="ECO:0000256" key="8">
    <source>
        <dbReference type="ARBA" id="ARBA00022801"/>
    </source>
</evidence>
<dbReference type="InterPro" id="IPR030400">
    <property type="entry name" value="Sedolisin_dom"/>
</dbReference>
<evidence type="ECO:0000256" key="5">
    <source>
        <dbReference type="ARBA" id="ARBA00012462"/>
    </source>
</evidence>
<keyword evidence="6 12" id="KW-0645">Protease</keyword>
<dbReference type="GO" id="GO:0006508">
    <property type="term" value="P:proteolysis"/>
    <property type="evidence" value="ECO:0007669"/>
    <property type="project" value="UniProtKB-KW"/>
</dbReference>
<reference evidence="15" key="1">
    <citation type="journal article" date="2023" name="Mol. Phylogenet. Evol.">
        <title>Genome-scale phylogeny and comparative genomics of the fungal order Sordariales.</title>
        <authorList>
            <person name="Hensen N."/>
            <person name="Bonometti L."/>
            <person name="Westerberg I."/>
            <person name="Brannstrom I.O."/>
            <person name="Guillou S."/>
            <person name="Cros-Aarteil S."/>
            <person name="Calhoun S."/>
            <person name="Haridas S."/>
            <person name="Kuo A."/>
            <person name="Mondo S."/>
            <person name="Pangilinan J."/>
            <person name="Riley R."/>
            <person name="LaButti K."/>
            <person name="Andreopoulos B."/>
            <person name="Lipzen A."/>
            <person name="Chen C."/>
            <person name="Yan M."/>
            <person name="Daum C."/>
            <person name="Ng V."/>
            <person name="Clum A."/>
            <person name="Steindorff A."/>
            <person name="Ohm R.A."/>
            <person name="Martin F."/>
            <person name="Silar P."/>
            <person name="Natvig D.O."/>
            <person name="Lalanne C."/>
            <person name="Gautier V."/>
            <person name="Ament-Velasquez S.L."/>
            <person name="Kruys A."/>
            <person name="Hutchinson M.I."/>
            <person name="Powell A.J."/>
            <person name="Barry K."/>
            <person name="Miller A.N."/>
            <person name="Grigoriev I.V."/>
            <person name="Debuchy R."/>
            <person name="Gladieux P."/>
            <person name="Hiltunen Thoren M."/>
            <person name="Johannesson H."/>
        </authorList>
    </citation>
    <scope>NUCLEOTIDE SEQUENCE</scope>
    <source>
        <strain evidence="15">PSN243</strain>
    </source>
</reference>
<keyword evidence="10" id="KW-0106">Calcium</keyword>
<dbReference type="PANTHER" id="PTHR14218">
    <property type="entry name" value="PROTEASE S8 TRIPEPTIDYL PEPTIDASE I CLN2"/>
    <property type="match status" value="1"/>
</dbReference>
<evidence type="ECO:0000256" key="9">
    <source>
        <dbReference type="ARBA" id="ARBA00022825"/>
    </source>
</evidence>
<dbReference type="Pfam" id="PF00082">
    <property type="entry name" value="Peptidase_S8"/>
    <property type="match status" value="1"/>
</dbReference>
<dbReference type="EMBL" id="MU865914">
    <property type="protein sequence ID" value="KAK4455418.1"/>
    <property type="molecule type" value="Genomic_DNA"/>
</dbReference>
<reference evidence="15" key="2">
    <citation type="submission" date="2023-05" db="EMBL/GenBank/DDBJ databases">
        <authorList>
            <consortium name="Lawrence Berkeley National Laboratory"/>
            <person name="Steindorff A."/>
            <person name="Hensen N."/>
            <person name="Bonometti L."/>
            <person name="Westerberg I."/>
            <person name="Brannstrom I.O."/>
            <person name="Guillou S."/>
            <person name="Cros-Aarteil S."/>
            <person name="Calhoun S."/>
            <person name="Haridas S."/>
            <person name="Kuo A."/>
            <person name="Mondo S."/>
            <person name="Pangilinan J."/>
            <person name="Riley R."/>
            <person name="Labutti K."/>
            <person name="Andreopoulos B."/>
            <person name="Lipzen A."/>
            <person name="Chen C."/>
            <person name="Yanf M."/>
            <person name="Daum C."/>
            <person name="Ng V."/>
            <person name="Clum A."/>
            <person name="Ohm R."/>
            <person name="Martin F."/>
            <person name="Silar P."/>
            <person name="Natvig D."/>
            <person name="Lalanne C."/>
            <person name="Gautier V."/>
            <person name="Ament-Velasquez S.L."/>
            <person name="Kruys A."/>
            <person name="Hutchinson M.I."/>
            <person name="Powell A.J."/>
            <person name="Barry K."/>
            <person name="Miller A.N."/>
            <person name="Grigoriev I.V."/>
            <person name="Debuchy R."/>
            <person name="Gladieux P."/>
            <person name="Thoren M.H."/>
            <person name="Johannesson H."/>
        </authorList>
    </citation>
    <scope>NUCLEOTIDE SEQUENCE</scope>
    <source>
        <strain evidence="15">PSN243</strain>
    </source>
</reference>
<dbReference type="InterPro" id="IPR036852">
    <property type="entry name" value="Peptidase_S8/S53_dom_sf"/>
</dbReference>
<comment type="caution">
    <text evidence="12">Lacks conserved residue(s) required for the propagation of feature annotation.</text>
</comment>
<dbReference type="InterPro" id="IPR000209">
    <property type="entry name" value="Peptidase_S8/S53_dom"/>
</dbReference>
<dbReference type="CDD" id="cd11377">
    <property type="entry name" value="Pro-peptidase_S53"/>
    <property type="match status" value="1"/>
</dbReference>
<dbReference type="PANTHER" id="PTHR14218:SF19">
    <property type="entry name" value="SERINE PROTEASE AORO, PUTATIVE (AFU_ORTHOLOGUE AFUA_6G10250)-RELATED"/>
    <property type="match status" value="1"/>
</dbReference>
<dbReference type="InterPro" id="IPR050819">
    <property type="entry name" value="Tripeptidyl-peptidase_I"/>
</dbReference>
<comment type="cofactor">
    <cofactor evidence="2">
        <name>Ca(2+)</name>
        <dbReference type="ChEBI" id="CHEBI:29108"/>
    </cofactor>
</comment>
<comment type="caution">
    <text evidence="15">The sequence shown here is derived from an EMBL/GenBank/DDBJ whole genome shotgun (WGS) entry which is preliminary data.</text>
</comment>
<dbReference type="GO" id="GO:0004252">
    <property type="term" value="F:serine-type endopeptidase activity"/>
    <property type="evidence" value="ECO:0007669"/>
    <property type="project" value="UniProtKB-UniRule"/>
</dbReference>